<accession>A0A7Y4P1P2</accession>
<name>A0A7Y4P1P2_9ACTN</name>
<evidence type="ECO:0000313" key="3">
    <source>
        <dbReference type="Proteomes" id="UP000534306"/>
    </source>
</evidence>
<reference evidence="1 4" key="2">
    <citation type="submission" date="2020-08" db="EMBL/GenBank/DDBJ databases">
        <title>Sequencing the genomes of 1000 actinobacteria strains.</title>
        <authorList>
            <person name="Klenk H.-P."/>
        </authorList>
    </citation>
    <scope>NUCLEOTIDE SEQUENCE [LARGE SCALE GENOMIC DNA]</scope>
    <source>
        <strain evidence="1 4">DSM 15626</strain>
    </source>
</reference>
<dbReference type="RefSeq" id="WP_171674822.1">
    <property type="nucleotide sequence ID" value="NZ_BAAAGT010000006.1"/>
</dbReference>
<dbReference type="EMBL" id="JACHKF010000001">
    <property type="protein sequence ID" value="MBB6564616.1"/>
    <property type="molecule type" value="Genomic_DNA"/>
</dbReference>
<dbReference type="EMBL" id="JABJRC010000004">
    <property type="protein sequence ID" value="NOL42320.1"/>
    <property type="molecule type" value="Genomic_DNA"/>
</dbReference>
<dbReference type="Proteomes" id="UP000534306">
    <property type="component" value="Unassembled WGS sequence"/>
</dbReference>
<dbReference type="Proteomes" id="UP000553957">
    <property type="component" value="Unassembled WGS sequence"/>
</dbReference>
<reference evidence="2 3" key="1">
    <citation type="submission" date="2020-05" db="EMBL/GenBank/DDBJ databases">
        <title>Genome sequence of Kribbella sandramycini ATCC 39419.</title>
        <authorList>
            <person name="Maclea K.S."/>
            <person name="Fair J.L."/>
        </authorList>
    </citation>
    <scope>NUCLEOTIDE SEQUENCE [LARGE SCALE GENOMIC DNA]</scope>
    <source>
        <strain evidence="2 3">ATCC 39419</strain>
    </source>
</reference>
<proteinExistence type="predicted"/>
<evidence type="ECO:0000313" key="2">
    <source>
        <dbReference type="EMBL" id="NOL42320.1"/>
    </source>
</evidence>
<evidence type="ECO:0000313" key="1">
    <source>
        <dbReference type="EMBL" id="MBB6564616.1"/>
    </source>
</evidence>
<sequence>MTDRSLKDQAWELFDEIVAQAAFRDVTPWRQLRDGLRYEPDYDTLCRLLGVPLFLTASSQSGVPAIALDVWTSYELRRAGFDSDRVWPRPSAPRVLPRDVAMFVDSLPKGLRDQVWDRLARGQSGGTASASANLLGKNYVKQVDVVMSAWQTGPELMISTKRMDSSFGKNAANRVEESYGDAKNLSLRHPRSALGFLYSLRSTAFATERDTADGLVDLLTKLGREDDAYDAVGLVVPEWGGVPSAADDSGEAEEAAPIAVDPVMDPVVSDVATAADGGSGIEDDLEVAAVIEQLPEVTLRHDFVPYELSPGRFFEVMVKTVLDNSPIKFHKEARVKMRAAEGQ</sequence>
<keyword evidence="3" id="KW-1185">Reference proteome</keyword>
<organism evidence="2 3">
    <name type="scientific">Kribbella sandramycini</name>
    <dbReference type="NCBI Taxonomy" id="60450"/>
    <lineage>
        <taxon>Bacteria</taxon>
        <taxon>Bacillati</taxon>
        <taxon>Actinomycetota</taxon>
        <taxon>Actinomycetes</taxon>
        <taxon>Propionibacteriales</taxon>
        <taxon>Kribbellaceae</taxon>
        <taxon>Kribbella</taxon>
    </lineage>
</organism>
<evidence type="ECO:0000313" key="4">
    <source>
        <dbReference type="Proteomes" id="UP000553957"/>
    </source>
</evidence>
<dbReference type="AlphaFoldDB" id="A0A7Y4P1P2"/>
<protein>
    <submittedName>
        <fullName evidence="2">Uncharacterized protein</fullName>
    </submittedName>
</protein>
<gene>
    <name evidence="1" type="ORF">HNR71_000253</name>
    <name evidence="2" type="ORF">HPO96_18900</name>
</gene>
<comment type="caution">
    <text evidence="2">The sequence shown here is derived from an EMBL/GenBank/DDBJ whole genome shotgun (WGS) entry which is preliminary data.</text>
</comment>